<dbReference type="OrthoDB" id="5917239at2"/>
<evidence type="ECO:0008006" key="3">
    <source>
        <dbReference type="Google" id="ProtNLM"/>
    </source>
</evidence>
<reference evidence="1 2" key="1">
    <citation type="submission" date="2014-09" db="EMBL/GenBank/DDBJ databases">
        <title>Vibrio maritimus JCM 19240. (C210) whole genome shotgun sequence.</title>
        <authorList>
            <person name="Sawabe T."/>
            <person name="Meirelles P."/>
            <person name="Nakanishi M."/>
            <person name="Sayaka M."/>
            <person name="Hattori M."/>
            <person name="Ohkuma M."/>
        </authorList>
    </citation>
    <scope>NUCLEOTIDE SEQUENCE [LARGE SCALE GENOMIC DNA]</scope>
    <source>
        <strain evidence="1 2">JCM 19240</strain>
    </source>
</reference>
<evidence type="ECO:0000313" key="1">
    <source>
        <dbReference type="EMBL" id="GAL37256.1"/>
    </source>
</evidence>
<sequence>MAESISLPSFEELAAMAKDNPEQLSQLRHQLCEQFIAGCSSDMQPRLHAQQSHIERVLQRAKNPIHANVLLREELHKQIVKFADALQGDSETSQCSADIVPFERGQEWR</sequence>
<accession>A0A090TBD7</accession>
<dbReference type="EMBL" id="BBMT01000015">
    <property type="protein sequence ID" value="GAL37256.1"/>
    <property type="molecule type" value="Genomic_DNA"/>
</dbReference>
<keyword evidence="2" id="KW-1185">Reference proteome</keyword>
<dbReference type="Proteomes" id="UP000029224">
    <property type="component" value="Unassembled WGS sequence"/>
</dbReference>
<reference evidence="1 2" key="2">
    <citation type="submission" date="2014-09" db="EMBL/GenBank/DDBJ databases">
        <authorList>
            <consortium name="NBRP consortium"/>
            <person name="Sawabe T."/>
            <person name="Meirelles P."/>
            <person name="Nakanishi M."/>
            <person name="Sayaka M."/>
            <person name="Hattori M."/>
            <person name="Ohkuma M."/>
        </authorList>
    </citation>
    <scope>NUCLEOTIDE SEQUENCE [LARGE SCALE GENOMIC DNA]</scope>
    <source>
        <strain evidence="1 2">JCM 19240</strain>
    </source>
</reference>
<dbReference type="Pfam" id="PF11333">
    <property type="entry name" value="DUF3135"/>
    <property type="match status" value="1"/>
</dbReference>
<organism evidence="1 2">
    <name type="scientific">Vibrio maritimus</name>
    <dbReference type="NCBI Taxonomy" id="990268"/>
    <lineage>
        <taxon>Bacteria</taxon>
        <taxon>Pseudomonadati</taxon>
        <taxon>Pseudomonadota</taxon>
        <taxon>Gammaproteobacteria</taxon>
        <taxon>Vibrionales</taxon>
        <taxon>Vibrionaceae</taxon>
        <taxon>Vibrio</taxon>
    </lineage>
</organism>
<proteinExistence type="predicted"/>
<name>A0A090TBD7_9VIBR</name>
<comment type="caution">
    <text evidence="1">The sequence shown here is derived from an EMBL/GenBank/DDBJ whole genome shotgun (WGS) entry which is preliminary data.</text>
</comment>
<gene>
    <name evidence="1" type="ORF">JCM19240_4659</name>
</gene>
<evidence type="ECO:0000313" key="2">
    <source>
        <dbReference type="Proteomes" id="UP000029224"/>
    </source>
</evidence>
<dbReference type="InterPro" id="IPR021482">
    <property type="entry name" value="DUF3135"/>
</dbReference>
<protein>
    <recommendedName>
        <fullName evidence="3">DUF3135 domain-containing protein</fullName>
    </recommendedName>
</protein>
<dbReference type="AlphaFoldDB" id="A0A090TBD7"/>